<feature type="compositionally biased region" description="Low complexity" evidence="1">
    <location>
        <begin position="543"/>
        <end position="554"/>
    </location>
</feature>
<evidence type="ECO:0000256" key="2">
    <source>
        <dbReference type="SAM" id="SignalP"/>
    </source>
</evidence>
<proteinExistence type="predicted"/>
<feature type="compositionally biased region" description="Low complexity" evidence="1">
    <location>
        <begin position="1175"/>
        <end position="1192"/>
    </location>
</feature>
<evidence type="ECO:0000313" key="4">
    <source>
        <dbReference type="Proteomes" id="UP000008062"/>
    </source>
</evidence>
<accession>F9X600</accession>
<feature type="compositionally biased region" description="Basic and acidic residues" evidence="1">
    <location>
        <begin position="797"/>
        <end position="832"/>
    </location>
</feature>
<dbReference type="eggNOG" id="ENOG502RVYH">
    <property type="taxonomic scope" value="Eukaryota"/>
</dbReference>
<dbReference type="HOGENOM" id="CLU_265663_0_0_1"/>
<feature type="region of interest" description="Disordered" evidence="1">
    <location>
        <begin position="1154"/>
        <end position="1192"/>
    </location>
</feature>
<dbReference type="AlphaFoldDB" id="F9X600"/>
<dbReference type="EMBL" id="CM001198">
    <property type="protein sequence ID" value="EGP88622.1"/>
    <property type="molecule type" value="Genomic_DNA"/>
</dbReference>
<dbReference type="OrthoDB" id="10546595at2759"/>
<feature type="chain" id="PRO_5003395528" evidence="2">
    <location>
        <begin position="32"/>
        <end position="1252"/>
    </location>
</feature>
<gene>
    <name evidence="3" type="ORF">MYCGRDRAFT_91351</name>
</gene>
<dbReference type="RefSeq" id="XP_003853646.1">
    <property type="nucleotide sequence ID" value="XM_003853598.1"/>
</dbReference>
<evidence type="ECO:0000313" key="3">
    <source>
        <dbReference type="EMBL" id="EGP88622.1"/>
    </source>
</evidence>
<feature type="signal peptide" evidence="2">
    <location>
        <begin position="1"/>
        <end position="31"/>
    </location>
</feature>
<dbReference type="VEuPathDB" id="FungiDB:ZTRI_3.80"/>
<dbReference type="InParanoid" id="F9X600"/>
<protein>
    <submittedName>
        <fullName evidence="3">Uncharacterized protein</fullName>
    </submittedName>
</protein>
<evidence type="ECO:0000256" key="1">
    <source>
        <dbReference type="SAM" id="MobiDB-lite"/>
    </source>
</evidence>
<feature type="region of interest" description="Disordered" evidence="1">
    <location>
        <begin position="797"/>
        <end position="885"/>
    </location>
</feature>
<feature type="region of interest" description="Disordered" evidence="1">
    <location>
        <begin position="498"/>
        <end position="563"/>
    </location>
</feature>
<sequence>MKIFATHRHPELAFDTTAAMLLLSLFTAAVATTAVSVEASSMTAEASAAITALEGTPELAFGLTPSSNFWPKFLSKRYWLTEDEPSAVRAVAMLNVPFNPSVTTVSTATITEWPSELVAGPTSHLHDNHDSVTSAVPALVSRDRRVAALNWATIQKLRQQIYHGITAVSINRFLETKPEFKKYCLAKEDCSLALGSIPNEETMLALRSDLAGLSPNKECDELCVIQNLDVACSNLARNGLTRVALIRNHMMSVTESDMRQDDPTTYDRISLYHRMSTSTYWQPLSTFRREKDYVYKFNDILASYNTTVLPPTIGRVSVPTNRTFLETLLHDEVCSGDEFICNHDPMHLRQMVGLLHAAMDSGILSEDSVFLQMLLEARRGTLSQPGQFWGNSSFATPSKDNAVSEAIKEVKARMNWWKPVQEAMRPSKFYWTETLSITDGRTLTPTLILDKNRTSTLHPALKKQGYAFFQSFYGGHAFLRQAGSVRSTFDDKWQPLSLGTRKNGTANTSTNSTAISPASNSTKDPAVSNPPALRARSVNTTFSSPANSSASHPAVLNPPPNRRVNVRYTTPINEAEYLNGSLRGKDMPAYYPTDNRTSGSRKVQYQIRSGGINHTDSLGRPMMRAYILGGHHPPLMMSGDSVPFRTASTVEMRFSQPVLKRRSDVADPDTPEMAFNTSDPAASYVRVTAPIIIDEVFVCAARAQQQLFWAAPHSLNFGRALVLVDGSELAQDLSEQAKSRMLAVIAGDSLTYADAENAWKDFVVPASMPVEGLRPVMNISRLQAIVTAYDAGYNVTRHADKSKGTPQKDTRQKDGRQKDTRQKDGRQKDTRQKNGGKKVAKRNSQQSTGPAKRDGPIEPPDLTPPTDLPPEIPPANPAGPEWGYLESEAGSSVEHLLSPSEYLEEHLIGGMEVIEDTYGEFLMVADSERFIEGEYGELMIELFGQESAAGTVAESLEVESISEVWLTIPEILGMKTGAEGVAAAAGAEGAAAGAEGVAAGAAGVAAGAEGVAAGAEVVAAGAEGVAAGTEGVAVAIEAIVDRMLASAAMEAAVAFLATDPLTAPLVPIVLGIGALVAGLYEAFELEEWLSDGEDFNVPNMPSQTNTHTFITPPPWTGHALPIITTLIPPRHSGPVSTYKLDLWGWLGHQHSTSTATDTALSRHLQRPEQPGHQHSTSTATNTKRTTFSTSTVSGLGQVVVRPDTNFITVSDISSGTTVQTAVSLMTVGPSTAILTSSVTVESPADQPAISAA</sequence>
<keyword evidence="4" id="KW-1185">Reference proteome</keyword>
<reference evidence="3 4" key="1">
    <citation type="journal article" date="2011" name="PLoS Genet.">
        <title>Finished genome of the fungal wheat pathogen Mycosphaerella graminicola reveals dispensome structure, chromosome plasticity, and stealth pathogenesis.</title>
        <authorList>
            <person name="Goodwin S.B."/>
            <person name="Ben M'barek S."/>
            <person name="Dhillon B."/>
            <person name="Wittenberg A.H.J."/>
            <person name="Crane C.F."/>
            <person name="Hane J.K."/>
            <person name="Foster A.J."/>
            <person name="Van der Lee T.A.J."/>
            <person name="Grimwood J."/>
            <person name="Aerts A."/>
            <person name="Antoniw J."/>
            <person name="Bailey A."/>
            <person name="Bluhm B."/>
            <person name="Bowler J."/>
            <person name="Bristow J."/>
            <person name="van der Burgt A."/>
            <person name="Canto-Canche B."/>
            <person name="Churchill A.C.L."/>
            <person name="Conde-Ferraez L."/>
            <person name="Cools H.J."/>
            <person name="Coutinho P.M."/>
            <person name="Csukai M."/>
            <person name="Dehal P."/>
            <person name="De Wit P."/>
            <person name="Donzelli B."/>
            <person name="van de Geest H.C."/>
            <person name="van Ham R.C.H.J."/>
            <person name="Hammond-Kosack K.E."/>
            <person name="Henrissat B."/>
            <person name="Kilian A."/>
            <person name="Kobayashi A.K."/>
            <person name="Koopmann E."/>
            <person name="Kourmpetis Y."/>
            <person name="Kuzniar A."/>
            <person name="Lindquist E."/>
            <person name="Lombard V."/>
            <person name="Maliepaard C."/>
            <person name="Martins N."/>
            <person name="Mehrabi R."/>
            <person name="Nap J.P.H."/>
            <person name="Ponomarenko A."/>
            <person name="Rudd J.J."/>
            <person name="Salamov A."/>
            <person name="Schmutz J."/>
            <person name="Schouten H.J."/>
            <person name="Shapiro H."/>
            <person name="Stergiopoulos I."/>
            <person name="Torriani S.F.F."/>
            <person name="Tu H."/>
            <person name="de Vries R.P."/>
            <person name="Waalwijk C."/>
            <person name="Ware S.B."/>
            <person name="Wiebenga A."/>
            <person name="Zwiers L.-H."/>
            <person name="Oliver R.P."/>
            <person name="Grigoriev I.V."/>
            <person name="Kema G.H.J."/>
        </authorList>
    </citation>
    <scope>NUCLEOTIDE SEQUENCE [LARGE SCALE GENOMIC DNA]</scope>
    <source>
        <strain evidence="4">CBS 115943 / IPO323</strain>
    </source>
</reference>
<dbReference type="KEGG" id="ztr:MYCGRDRAFT_91351"/>
<feature type="compositionally biased region" description="Pro residues" evidence="1">
    <location>
        <begin position="857"/>
        <end position="877"/>
    </location>
</feature>
<organism evidence="3 4">
    <name type="scientific">Zymoseptoria tritici (strain CBS 115943 / IPO323)</name>
    <name type="common">Speckled leaf blotch fungus</name>
    <name type="synonym">Septoria tritici</name>
    <dbReference type="NCBI Taxonomy" id="336722"/>
    <lineage>
        <taxon>Eukaryota</taxon>
        <taxon>Fungi</taxon>
        <taxon>Dikarya</taxon>
        <taxon>Ascomycota</taxon>
        <taxon>Pezizomycotina</taxon>
        <taxon>Dothideomycetes</taxon>
        <taxon>Dothideomycetidae</taxon>
        <taxon>Mycosphaerellales</taxon>
        <taxon>Mycosphaerellaceae</taxon>
        <taxon>Zymoseptoria</taxon>
    </lineage>
</organism>
<name>F9X600_ZYMTI</name>
<dbReference type="Proteomes" id="UP000008062">
    <property type="component" value="Chromosome 3"/>
</dbReference>
<feature type="compositionally biased region" description="Low complexity" evidence="1">
    <location>
        <begin position="505"/>
        <end position="522"/>
    </location>
</feature>
<dbReference type="GeneID" id="13395828"/>
<keyword evidence="2" id="KW-0732">Signal</keyword>